<dbReference type="STRING" id="215250.A0A316YQX8"/>
<organism evidence="3 4">
    <name type="scientific">Acaromyces ingoldii</name>
    <dbReference type="NCBI Taxonomy" id="215250"/>
    <lineage>
        <taxon>Eukaryota</taxon>
        <taxon>Fungi</taxon>
        <taxon>Dikarya</taxon>
        <taxon>Basidiomycota</taxon>
        <taxon>Ustilaginomycotina</taxon>
        <taxon>Exobasidiomycetes</taxon>
        <taxon>Exobasidiales</taxon>
        <taxon>Cryptobasidiaceae</taxon>
        <taxon>Acaromyces</taxon>
    </lineage>
</organism>
<dbReference type="OrthoDB" id="2564984at2759"/>
<feature type="transmembrane region" description="Helical" evidence="2">
    <location>
        <begin position="121"/>
        <end position="140"/>
    </location>
</feature>
<proteinExistence type="predicted"/>
<keyword evidence="2" id="KW-0812">Transmembrane</keyword>
<sequence>MSEKHPQSSTPVPAYDAPHQWTQSPAGTLPAGGAGLHQPAHEMRYAQPGGTPATSPGQQPHLHGGGGGSTHAGIGSVGAQAPFGQQAGIGGAAYGLSEGAAYQQQLMAQCARGNHSYDTKFGVVGIIVAVCCFPCGLIALCIDKKEVCTRCGHQTG</sequence>
<evidence type="ECO:0000256" key="1">
    <source>
        <dbReference type="SAM" id="MobiDB-lite"/>
    </source>
</evidence>
<evidence type="ECO:0008006" key="5">
    <source>
        <dbReference type="Google" id="ProtNLM"/>
    </source>
</evidence>
<keyword evidence="2" id="KW-0472">Membrane</keyword>
<dbReference type="Proteomes" id="UP000245768">
    <property type="component" value="Unassembled WGS sequence"/>
</dbReference>
<dbReference type="RefSeq" id="XP_025378730.1">
    <property type="nucleotide sequence ID" value="XM_025521036.1"/>
</dbReference>
<dbReference type="InParanoid" id="A0A316YQX8"/>
<reference evidence="3 4" key="1">
    <citation type="journal article" date="2018" name="Mol. Biol. Evol.">
        <title>Broad Genomic Sampling Reveals a Smut Pathogenic Ancestry of the Fungal Clade Ustilaginomycotina.</title>
        <authorList>
            <person name="Kijpornyongpan T."/>
            <person name="Mondo S.J."/>
            <person name="Barry K."/>
            <person name="Sandor L."/>
            <person name="Lee J."/>
            <person name="Lipzen A."/>
            <person name="Pangilinan J."/>
            <person name="LaButti K."/>
            <person name="Hainaut M."/>
            <person name="Henrissat B."/>
            <person name="Grigoriev I.V."/>
            <person name="Spatafora J.W."/>
            <person name="Aime M.C."/>
        </authorList>
    </citation>
    <scope>NUCLEOTIDE SEQUENCE [LARGE SCALE GENOMIC DNA]</scope>
    <source>
        <strain evidence="3 4">MCA 4198</strain>
    </source>
</reference>
<keyword evidence="4" id="KW-1185">Reference proteome</keyword>
<dbReference type="AlphaFoldDB" id="A0A316YQX8"/>
<accession>A0A316YQX8</accession>
<dbReference type="GeneID" id="37042952"/>
<protein>
    <recommendedName>
        <fullName evidence="5">Brain protein I3</fullName>
    </recommendedName>
</protein>
<evidence type="ECO:0000313" key="4">
    <source>
        <dbReference type="Proteomes" id="UP000245768"/>
    </source>
</evidence>
<keyword evidence="2" id="KW-1133">Transmembrane helix</keyword>
<dbReference type="EMBL" id="KZ819635">
    <property type="protein sequence ID" value="PWN91532.1"/>
    <property type="molecule type" value="Genomic_DNA"/>
</dbReference>
<name>A0A316YQX8_9BASI</name>
<gene>
    <name evidence="3" type="ORF">FA10DRAFT_265381</name>
</gene>
<evidence type="ECO:0000256" key="2">
    <source>
        <dbReference type="SAM" id="Phobius"/>
    </source>
</evidence>
<feature type="region of interest" description="Disordered" evidence="1">
    <location>
        <begin position="1"/>
        <end position="77"/>
    </location>
</feature>
<evidence type="ECO:0000313" key="3">
    <source>
        <dbReference type="EMBL" id="PWN91532.1"/>
    </source>
</evidence>